<keyword evidence="1" id="KW-1185">Reference proteome</keyword>
<dbReference type="InterPro" id="IPR032707">
    <property type="entry name" value="MYCBPAP"/>
</dbReference>
<dbReference type="GeneID" id="117137512"/>
<sequence>MSLGLKLYQTLTRTHRIQKTSKMRPTQHSVINSLGKKISNQTIIDSHSNKHNFMDMDQEEKQPEHMYMATQTVEDILNEVLCMQNFQLKQTDSDLDQFCHSERSRHRKPGDDLDMDPRLRSWNRVLQERRRLQDRIARQTGKRAEDVLFNRSATIDEANKRMILRVLDTADRSRPLARLKDNVTLNSLKPRCDPHLCREIKELYAAKPQLQEVEFVGLPQVTQKELAATRLHSNEIESQWHRSQVLGERLEDKKHSIRQVLDFAPDLNGLQVTPTLVGSSTKNLPIIKIDETSLSIISGNSTPVEEEDSESDLLSIEGEVSDSFQEAVLEDITKGIVESQDLDDVKDIQGLMINGVLLDYRNPVGAISKSINMQLQCEPYERVVKILLDIQNLSPKLVHVYWLNKNRLRSDRLPLNSEMVFDRSEFILEPQGRRIIRVMFQPKKVGLFTQRWHVNFQKSPFCGTRRLDVVLQGQCTMPVPFQRRLEGHRQVPLDKQQELQAQGLLQMQASLAPIIENPRPLCPYQRHLDEREVFNAQNFSYRCQRYEDLEALKDLYQLAKKPRDRPWDLNIETLRHFIGKQESRFLRENLHNKLVALLQPMKCNRCSAYPLLEHNTERDRSRFIYVRGTIASKIDEWEAMVFGLDEQFFKLELLHYLGENSSLPAAAELGQKNRQQGPDENEEMQIVEKVSKRVKASKYLKDSLYMHTYSLLCDAAEDIVSVMESTAD</sequence>
<evidence type="ECO:0000313" key="1">
    <source>
        <dbReference type="Proteomes" id="UP000515162"/>
    </source>
</evidence>
<dbReference type="AlphaFoldDB" id="A0A6P8JXA1"/>
<organism evidence="1 2">
    <name type="scientific">Drosophila mauritiana</name>
    <name type="common">Fruit fly</name>
    <dbReference type="NCBI Taxonomy" id="7226"/>
    <lineage>
        <taxon>Eukaryota</taxon>
        <taxon>Metazoa</taxon>
        <taxon>Ecdysozoa</taxon>
        <taxon>Arthropoda</taxon>
        <taxon>Hexapoda</taxon>
        <taxon>Insecta</taxon>
        <taxon>Pterygota</taxon>
        <taxon>Neoptera</taxon>
        <taxon>Endopterygota</taxon>
        <taxon>Diptera</taxon>
        <taxon>Brachycera</taxon>
        <taxon>Muscomorpha</taxon>
        <taxon>Ephydroidea</taxon>
        <taxon>Drosophilidae</taxon>
        <taxon>Drosophila</taxon>
        <taxon>Sophophora</taxon>
    </lineage>
</organism>
<protein>
    <submittedName>
        <fullName evidence="2">Uncharacterized protein LOC117137512 isoform X1</fullName>
    </submittedName>
</protein>
<proteinExistence type="predicted"/>
<dbReference type="RefSeq" id="XP_033154886.1">
    <property type="nucleotide sequence ID" value="XM_033298995.1"/>
</dbReference>
<accession>A0A6P8JXA1</accession>
<gene>
    <name evidence="2" type="primary">LOC117137512</name>
</gene>
<dbReference type="Proteomes" id="UP000515162">
    <property type="component" value="Chromosome 2R"/>
</dbReference>
<evidence type="ECO:0000313" key="2">
    <source>
        <dbReference type="RefSeq" id="XP_033154886.1"/>
    </source>
</evidence>
<name>A0A6P8JXA1_DROMA</name>
<reference evidence="2" key="1">
    <citation type="submission" date="2025-08" db="UniProtKB">
        <authorList>
            <consortium name="RefSeq"/>
        </authorList>
    </citation>
    <scope>IDENTIFICATION</scope>
    <source>
        <strain evidence="2">Mau12</strain>
        <tissue evidence="2">Whole Body</tissue>
    </source>
</reference>
<dbReference type="Pfam" id="PF14646">
    <property type="entry name" value="MYCBPAP"/>
    <property type="match status" value="1"/>
</dbReference>